<comment type="caution">
    <text evidence="1">The sequence shown here is derived from an EMBL/GenBank/DDBJ whole genome shotgun (WGS) entry which is preliminary data.</text>
</comment>
<evidence type="ECO:0000313" key="1">
    <source>
        <dbReference type="EMBL" id="MBK7954672.1"/>
    </source>
</evidence>
<dbReference type="EMBL" id="JADJOT010000009">
    <property type="protein sequence ID" value="MBK7954672.1"/>
    <property type="molecule type" value="Genomic_DNA"/>
</dbReference>
<dbReference type="InterPro" id="IPR006917">
    <property type="entry name" value="SOUL_heme-bd"/>
</dbReference>
<name>A0A935W422_9PROT</name>
<dbReference type="InterPro" id="IPR011256">
    <property type="entry name" value="Reg_factor_effector_dom_sf"/>
</dbReference>
<dbReference type="AlphaFoldDB" id="A0A935W422"/>
<organism evidence="1 2">
    <name type="scientific">Candidatus Accumulibacter affinis</name>
    <dbReference type="NCBI Taxonomy" id="2954384"/>
    <lineage>
        <taxon>Bacteria</taxon>
        <taxon>Pseudomonadati</taxon>
        <taxon>Pseudomonadota</taxon>
        <taxon>Betaproteobacteria</taxon>
        <taxon>Candidatus Accumulibacter</taxon>
    </lineage>
</organism>
<sequence>MAIDEPRYTVVRTGEAFEVRRYEPYLVAETVVAAAAEEAGNQGFRILAGYIFGGNKGARKIEMTAPVAQSPVRIAMTAPVAQSARAGGYAIQFAMPSEWTLETLPEPNDARVLLRTIPARTVAVLRYSGSWSQSRYEEHLKKLQDALEQAGLRWHGEAMWARYDPPWTPWFWRRNEILVELD</sequence>
<accession>A0A935W422</accession>
<gene>
    <name evidence="1" type="ORF">IPK02_12360</name>
</gene>
<dbReference type="PANTHER" id="PTHR11220">
    <property type="entry name" value="HEME-BINDING PROTEIN-RELATED"/>
    <property type="match status" value="1"/>
</dbReference>
<evidence type="ECO:0000313" key="2">
    <source>
        <dbReference type="Proteomes" id="UP000706151"/>
    </source>
</evidence>
<dbReference type="Pfam" id="PF04832">
    <property type="entry name" value="SOUL"/>
    <property type="match status" value="1"/>
</dbReference>
<protein>
    <submittedName>
        <fullName evidence="1">Heme-binding protein</fullName>
    </submittedName>
</protein>
<dbReference type="Gene3D" id="3.20.80.10">
    <property type="entry name" value="Regulatory factor, effector binding domain"/>
    <property type="match status" value="1"/>
</dbReference>
<proteinExistence type="predicted"/>
<dbReference type="PANTHER" id="PTHR11220:SF58">
    <property type="entry name" value="SOUL HEME-BINDING FAMILY PROTEIN"/>
    <property type="match status" value="1"/>
</dbReference>
<dbReference type="SUPFAM" id="SSF55136">
    <property type="entry name" value="Probable bacterial effector-binding domain"/>
    <property type="match status" value="1"/>
</dbReference>
<dbReference type="Proteomes" id="UP000706151">
    <property type="component" value="Unassembled WGS sequence"/>
</dbReference>
<reference evidence="1 2" key="1">
    <citation type="submission" date="2020-10" db="EMBL/GenBank/DDBJ databases">
        <title>Connecting structure to function with the recovery of over 1000 high-quality activated sludge metagenome-assembled genomes encoding full-length rRNA genes using long-read sequencing.</title>
        <authorList>
            <person name="Singleton C.M."/>
            <person name="Petriglieri F."/>
            <person name="Kristensen J.M."/>
            <person name="Kirkegaard R.H."/>
            <person name="Michaelsen T.Y."/>
            <person name="Andersen M.H."/>
            <person name="Karst S.M."/>
            <person name="Dueholm M.S."/>
            <person name="Nielsen P.H."/>
            <person name="Albertsen M."/>
        </authorList>
    </citation>
    <scope>NUCLEOTIDE SEQUENCE [LARGE SCALE GENOMIC DNA]</scope>
    <source>
        <strain evidence="1">Fred_18-Q3-R57-64_BAT3C.720</strain>
    </source>
</reference>